<comment type="catalytic activity">
    <reaction evidence="7 8">
        <text>shikimate + NADP(+) = 3-dehydroshikimate + NADPH + H(+)</text>
        <dbReference type="Rhea" id="RHEA:17737"/>
        <dbReference type="ChEBI" id="CHEBI:15378"/>
        <dbReference type="ChEBI" id="CHEBI:16630"/>
        <dbReference type="ChEBI" id="CHEBI:36208"/>
        <dbReference type="ChEBI" id="CHEBI:57783"/>
        <dbReference type="ChEBI" id="CHEBI:58349"/>
        <dbReference type="EC" id="1.1.1.25"/>
    </reaction>
</comment>
<keyword evidence="6 8" id="KW-0057">Aromatic amino acid biosynthesis</keyword>
<evidence type="ECO:0000259" key="9">
    <source>
        <dbReference type="Pfam" id="PF03807"/>
    </source>
</evidence>
<keyword evidence="3 8" id="KW-0028">Amino-acid biosynthesis</keyword>
<feature type="domain" description="Pyrroline-5-carboxylate reductase catalytic N-terminal" evidence="9">
    <location>
        <begin position="129"/>
        <end position="198"/>
    </location>
</feature>
<dbReference type="InterPro" id="IPR046346">
    <property type="entry name" value="Aminoacid_DH-like_N_sf"/>
</dbReference>
<dbReference type="EMBL" id="AP025516">
    <property type="protein sequence ID" value="BDD88024.1"/>
    <property type="molecule type" value="Genomic_DNA"/>
</dbReference>
<feature type="active site" description="Proton acceptor" evidence="8">
    <location>
        <position position="69"/>
    </location>
</feature>
<evidence type="ECO:0000313" key="12">
    <source>
        <dbReference type="EMBL" id="BDD88024.1"/>
    </source>
</evidence>
<evidence type="ECO:0000256" key="1">
    <source>
        <dbReference type="ARBA" id="ARBA00004871"/>
    </source>
</evidence>
<feature type="binding site" evidence="8">
    <location>
        <begin position="20"/>
        <end position="22"/>
    </location>
    <ligand>
        <name>shikimate</name>
        <dbReference type="ChEBI" id="CHEBI:36208"/>
    </ligand>
</feature>
<evidence type="ECO:0000259" key="10">
    <source>
        <dbReference type="Pfam" id="PF08501"/>
    </source>
</evidence>
<gene>
    <name evidence="8 12" type="primary">aroE</name>
    <name evidence="12" type="ORF">DPPLL_23890</name>
</gene>
<keyword evidence="5 8" id="KW-0560">Oxidoreductase</keyword>
<dbReference type="SUPFAM" id="SSF51735">
    <property type="entry name" value="NAD(P)-binding Rossmann-fold domains"/>
    <property type="match status" value="1"/>
</dbReference>
<feature type="binding site" evidence="8">
    <location>
        <position position="90"/>
    </location>
    <ligand>
        <name>shikimate</name>
        <dbReference type="ChEBI" id="CHEBI:36208"/>
    </ligand>
</feature>
<reference evidence="12 13" key="1">
    <citation type="submission" date="2022-01" db="EMBL/GenBank/DDBJ databases">
        <title>Desulfofustis limnae sp. nov., a novel mesophilic sulfate-reducing bacterium isolated from marsh soil.</title>
        <authorList>
            <person name="Watanabe M."/>
            <person name="Takahashi A."/>
            <person name="Kojima H."/>
            <person name="Fukui M."/>
        </authorList>
    </citation>
    <scope>NUCLEOTIDE SEQUENCE [LARGE SCALE GENOMIC DNA]</scope>
    <source>
        <strain evidence="12 13">PPLL</strain>
    </source>
</reference>
<evidence type="ECO:0000256" key="6">
    <source>
        <dbReference type="ARBA" id="ARBA00023141"/>
    </source>
</evidence>
<dbReference type="PANTHER" id="PTHR21089:SF1">
    <property type="entry name" value="BIFUNCTIONAL 3-DEHYDROQUINATE DEHYDRATASE_SHIKIMATE DEHYDROGENASE, CHLOROPLASTIC"/>
    <property type="match status" value="1"/>
</dbReference>
<feature type="binding site" evidence="8">
    <location>
        <position position="109"/>
    </location>
    <ligand>
        <name>shikimate</name>
        <dbReference type="ChEBI" id="CHEBI:36208"/>
    </ligand>
</feature>
<evidence type="ECO:0000256" key="3">
    <source>
        <dbReference type="ARBA" id="ARBA00022605"/>
    </source>
</evidence>
<evidence type="ECO:0000256" key="2">
    <source>
        <dbReference type="ARBA" id="ARBA00012962"/>
    </source>
</evidence>
<evidence type="ECO:0000259" key="11">
    <source>
        <dbReference type="Pfam" id="PF18317"/>
    </source>
</evidence>
<dbReference type="Gene3D" id="3.40.50.10860">
    <property type="entry name" value="Leucine Dehydrogenase, chain A, domain 1"/>
    <property type="match status" value="1"/>
</dbReference>
<feature type="binding site" evidence="8">
    <location>
        <begin position="132"/>
        <end position="136"/>
    </location>
    <ligand>
        <name>NADP(+)</name>
        <dbReference type="ChEBI" id="CHEBI:58349"/>
    </ligand>
</feature>
<dbReference type="Gene3D" id="3.40.50.720">
    <property type="entry name" value="NAD(P)-binding Rossmann-like Domain"/>
    <property type="match status" value="1"/>
</dbReference>
<feature type="domain" description="Shikimate dehydrogenase substrate binding N-terminal" evidence="10">
    <location>
        <begin position="12"/>
        <end position="92"/>
    </location>
</feature>
<dbReference type="HAMAP" id="MF_00222">
    <property type="entry name" value="Shikimate_DH_AroE"/>
    <property type="match status" value="1"/>
</dbReference>
<dbReference type="Pfam" id="PF03807">
    <property type="entry name" value="F420_oxidored"/>
    <property type="match status" value="1"/>
</dbReference>
<accession>A0ABN6M549</accession>
<dbReference type="RefSeq" id="WP_284151414.1">
    <property type="nucleotide sequence ID" value="NZ_AP025516.1"/>
</dbReference>
<comment type="caution">
    <text evidence="8">Lacks conserved residue(s) required for the propagation of feature annotation.</text>
</comment>
<name>A0ABN6M549_9BACT</name>
<evidence type="ECO:0000256" key="7">
    <source>
        <dbReference type="ARBA" id="ARBA00049442"/>
    </source>
</evidence>
<feature type="binding site" evidence="8">
    <location>
        <position position="65"/>
    </location>
    <ligand>
        <name>shikimate</name>
        <dbReference type="ChEBI" id="CHEBI:36208"/>
    </ligand>
</feature>
<dbReference type="InterPro" id="IPR041121">
    <property type="entry name" value="SDH_C"/>
</dbReference>
<dbReference type="PANTHER" id="PTHR21089">
    <property type="entry name" value="SHIKIMATE DEHYDROGENASE"/>
    <property type="match status" value="1"/>
</dbReference>
<protein>
    <recommendedName>
        <fullName evidence="2 8">Shikimate dehydrogenase (NADP(+))</fullName>
        <shortName evidence="8">SDH</shortName>
        <ecNumber evidence="2 8">1.1.1.25</ecNumber>
    </recommendedName>
</protein>
<dbReference type="EC" id="1.1.1.25" evidence="2 8"/>
<feature type="domain" description="SDH C-terminal" evidence="11">
    <location>
        <begin position="240"/>
        <end position="270"/>
    </location>
</feature>
<evidence type="ECO:0000256" key="5">
    <source>
        <dbReference type="ARBA" id="ARBA00023002"/>
    </source>
</evidence>
<keyword evidence="4 8" id="KW-0521">NADP</keyword>
<comment type="subunit">
    <text evidence="8">Homodimer.</text>
</comment>
<sequence>MKITGQTLVYGIIGNPVRHSLSPVMHNAAFSALHEDRVYIPLPADDLAAAVAALRHLGVAGASVTIPFKEAVLDLVDEIDPLAARIGAVNTIQVRVSETDRRIYGCNTDWLGSNRALAEEIPLAGSRAAILGAGGAAKAVAFGLIEAGADVIIHSRSEEKGRALARLLDCAWFPLEETGQRQADILINATSVGMTPNVTAIPVDPAVLPAFQVVMDAVYAPLQTRLLREAAAAGCCCIDGLQMLLYQGVAQFELWTGRDAPLAVMRQALLQQSATGVP</sequence>
<evidence type="ECO:0000256" key="4">
    <source>
        <dbReference type="ARBA" id="ARBA00022857"/>
    </source>
</evidence>
<comment type="function">
    <text evidence="8">Involved in the biosynthesis of the chorismate, which leads to the biosynthesis of aromatic amino acids. Catalyzes the reversible NADPH linked reduction of 3-dehydroshikimate (DHSA) to yield shikimate (SA).</text>
</comment>
<dbReference type="SUPFAM" id="SSF53223">
    <property type="entry name" value="Aminoacid dehydrogenase-like, N-terminal domain"/>
    <property type="match status" value="1"/>
</dbReference>
<feature type="binding site" evidence="8">
    <location>
        <position position="217"/>
    </location>
    <ligand>
        <name>NADP(+)</name>
        <dbReference type="ChEBI" id="CHEBI:58349"/>
    </ligand>
</feature>
<dbReference type="CDD" id="cd01065">
    <property type="entry name" value="NAD_bind_Shikimate_DH"/>
    <property type="match status" value="1"/>
</dbReference>
<comment type="similarity">
    <text evidence="8">Belongs to the shikimate dehydrogenase family.</text>
</comment>
<dbReference type="Pfam" id="PF08501">
    <property type="entry name" value="Shikimate_dh_N"/>
    <property type="match status" value="1"/>
</dbReference>
<dbReference type="NCBIfam" id="NF001319">
    <property type="entry name" value="PRK00258.3-3"/>
    <property type="match status" value="1"/>
</dbReference>
<dbReference type="InterPro" id="IPR022893">
    <property type="entry name" value="Shikimate_DH_fam"/>
</dbReference>
<dbReference type="NCBIfam" id="TIGR00507">
    <property type="entry name" value="aroE"/>
    <property type="match status" value="1"/>
</dbReference>
<dbReference type="InterPro" id="IPR011342">
    <property type="entry name" value="Shikimate_DH"/>
</dbReference>
<keyword evidence="13" id="KW-1185">Reference proteome</keyword>
<evidence type="ECO:0000313" key="13">
    <source>
        <dbReference type="Proteomes" id="UP000830055"/>
    </source>
</evidence>
<dbReference type="Pfam" id="PF18317">
    <property type="entry name" value="SDH_C"/>
    <property type="match status" value="1"/>
</dbReference>
<dbReference type="InterPro" id="IPR036291">
    <property type="entry name" value="NAD(P)-bd_dom_sf"/>
</dbReference>
<organism evidence="12 13">
    <name type="scientific">Desulfofustis limnaeus</name>
    <dbReference type="NCBI Taxonomy" id="2740163"/>
    <lineage>
        <taxon>Bacteria</taxon>
        <taxon>Pseudomonadati</taxon>
        <taxon>Thermodesulfobacteriota</taxon>
        <taxon>Desulfobulbia</taxon>
        <taxon>Desulfobulbales</taxon>
        <taxon>Desulfocapsaceae</taxon>
        <taxon>Desulfofustis</taxon>
    </lineage>
</organism>
<comment type="pathway">
    <text evidence="1 8">Metabolic intermediate biosynthesis; chorismate biosynthesis; chorismate from D-erythrose 4-phosphate and phosphoenolpyruvate: step 4/7.</text>
</comment>
<feature type="binding site" evidence="8">
    <location>
        <position position="247"/>
    </location>
    <ligand>
        <name>shikimate</name>
        <dbReference type="ChEBI" id="CHEBI:36208"/>
    </ligand>
</feature>
<dbReference type="InterPro" id="IPR013708">
    <property type="entry name" value="Shikimate_DH-bd_N"/>
</dbReference>
<dbReference type="InterPro" id="IPR028939">
    <property type="entry name" value="P5C_Rdtase_cat_N"/>
</dbReference>
<evidence type="ECO:0000256" key="8">
    <source>
        <dbReference type="HAMAP-Rule" id="MF_00222"/>
    </source>
</evidence>
<proteinExistence type="inferred from homology"/>
<dbReference type="Proteomes" id="UP000830055">
    <property type="component" value="Chromosome"/>
</dbReference>
<feature type="binding site" evidence="8">
    <location>
        <position position="219"/>
    </location>
    <ligand>
        <name>shikimate</name>
        <dbReference type="ChEBI" id="CHEBI:36208"/>
    </ligand>
</feature>
<feature type="binding site" evidence="8">
    <location>
        <position position="240"/>
    </location>
    <ligand>
        <name>NADP(+)</name>
        <dbReference type="ChEBI" id="CHEBI:58349"/>
    </ligand>
</feature>